<feature type="transmembrane region" description="Helical" evidence="5">
    <location>
        <begin position="228"/>
        <end position="247"/>
    </location>
</feature>
<evidence type="ECO:0000256" key="1">
    <source>
        <dbReference type="ARBA" id="ARBA00004141"/>
    </source>
</evidence>
<dbReference type="GO" id="GO:0005385">
    <property type="term" value="F:zinc ion transmembrane transporter activity"/>
    <property type="evidence" value="ECO:0007669"/>
    <property type="project" value="TreeGrafter"/>
</dbReference>
<feature type="transmembrane region" description="Helical" evidence="5">
    <location>
        <begin position="162"/>
        <end position="181"/>
    </location>
</feature>
<feature type="transmembrane region" description="Helical" evidence="5">
    <location>
        <begin position="36"/>
        <end position="55"/>
    </location>
</feature>
<sequence>MAASVVHLLPDATENQRLATLGCSAGDDGCENIFPWVYFFYGVGFLMILCLESLAHACARNNIHERDPVPAEETSDEEDSAAGFSYRSMDRDHDRVDGTDSGVLALVIFLSLSSHSVMEGVAIGSQNDAALDIFLAVVAHKMLAAFALGLELMSQGLSTRRFVGSIFLFSIMSPIGIFLGWLSMGGAGSEETLASGIFTALSGGTFLFVAVMEIIPKELQELRSHNQILKLFVLCASFVAFSLLAIWV</sequence>
<keyword evidence="3 5" id="KW-1133">Transmembrane helix</keyword>
<dbReference type="EMBL" id="HBFR01029114">
    <property type="protein sequence ID" value="CAD8893977.1"/>
    <property type="molecule type" value="Transcribed_RNA"/>
</dbReference>
<dbReference type="AlphaFoldDB" id="A0A6U5JCY3"/>
<name>A0A6U5JCY3_9STRA</name>
<protein>
    <submittedName>
        <fullName evidence="6">Uncharacterized protein</fullName>
    </submittedName>
</protein>
<evidence type="ECO:0000256" key="4">
    <source>
        <dbReference type="ARBA" id="ARBA00023136"/>
    </source>
</evidence>
<organism evidence="6">
    <name type="scientific">Corethron hystrix</name>
    <dbReference type="NCBI Taxonomy" id="216773"/>
    <lineage>
        <taxon>Eukaryota</taxon>
        <taxon>Sar</taxon>
        <taxon>Stramenopiles</taxon>
        <taxon>Ochrophyta</taxon>
        <taxon>Bacillariophyta</taxon>
        <taxon>Coscinodiscophyceae</taxon>
        <taxon>Corethrophycidae</taxon>
        <taxon>Corethrales</taxon>
        <taxon>Corethraceae</taxon>
        <taxon>Corethron</taxon>
    </lineage>
</organism>
<dbReference type="GO" id="GO:0016020">
    <property type="term" value="C:membrane"/>
    <property type="evidence" value="ECO:0007669"/>
    <property type="project" value="UniProtKB-SubCell"/>
</dbReference>
<comment type="subcellular location">
    <subcellularLocation>
        <location evidence="1">Membrane</location>
        <topology evidence="1">Multi-pass membrane protein</topology>
    </subcellularLocation>
</comment>
<feature type="transmembrane region" description="Helical" evidence="5">
    <location>
        <begin position="193"/>
        <end position="216"/>
    </location>
</feature>
<keyword evidence="4 5" id="KW-0472">Membrane</keyword>
<evidence type="ECO:0000256" key="2">
    <source>
        <dbReference type="ARBA" id="ARBA00022692"/>
    </source>
</evidence>
<reference evidence="6" key="1">
    <citation type="submission" date="2021-01" db="EMBL/GenBank/DDBJ databases">
        <authorList>
            <person name="Corre E."/>
            <person name="Pelletier E."/>
            <person name="Niang G."/>
            <person name="Scheremetjew M."/>
            <person name="Finn R."/>
            <person name="Kale V."/>
            <person name="Holt S."/>
            <person name="Cochrane G."/>
            <person name="Meng A."/>
            <person name="Brown T."/>
            <person name="Cohen L."/>
        </authorList>
    </citation>
    <scope>NUCLEOTIDE SEQUENCE</scope>
    <source>
        <strain evidence="6">308</strain>
    </source>
</reference>
<evidence type="ECO:0000256" key="5">
    <source>
        <dbReference type="SAM" id="Phobius"/>
    </source>
</evidence>
<dbReference type="EMBL" id="HBFR01029225">
    <property type="protein sequence ID" value="CAD8894058.1"/>
    <property type="molecule type" value="Transcribed_RNA"/>
</dbReference>
<feature type="transmembrane region" description="Helical" evidence="5">
    <location>
        <begin position="103"/>
        <end position="123"/>
    </location>
</feature>
<evidence type="ECO:0000313" key="6">
    <source>
        <dbReference type="EMBL" id="CAD8893977.1"/>
    </source>
</evidence>
<dbReference type="InterPro" id="IPR003689">
    <property type="entry name" value="ZIP"/>
</dbReference>
<proteinExistence type="predicted"/>
<feature type="transmembrane region" description="Helical" evidence="5">
    <location>
        <begin position="129"/>
        <end position="150"/>
    </location>
</feature>
<dbReference type="PANTHER" id="PTHR11040:SF140">
    <property type="entry name" value="ZRT (ZRT), IRT- (IRT-) LIKE PROTEIN TRANSPORTER"/>
    <property type="match status" value="1"/>
</dbReference>
<dbReference type="PANTHER" id="PTHR11040">
    <property type="entry name" value="ZINC/IRON TRANSPORTER"/>
    <property type="match status" value="1"/>
</dbReference>
<dbReference type="Pfam" id="PF02535">
    <property type="entry name" value="Zip"/>
    <property type="match status" value="1"/>
</dbReference>
<evidence type="ECO:0000313" key="7">
    <source>
        <dbReference type="EMBL" id="CAD8894058.1"/>
    </source>
</evidence>
<accession>A0A6U5JCY3</accession>
<evidence type="ECO:0000256" key="3">
    <source>
        <dbReference type="ARBA" id="ARBA00022989"/>
    </source>
</evidence>
<keyword evidence="2 5" id="KW-0812">Transmembrane</keyword>
<gene>
    <name evidence="6" type="ORF">CHYS00102_LOCUS21189</name>
    <name evidence="7" type="ORF">CHYS00102_LOCUS21271</name>
</gene>